<gene>
    <name evidence="2" type="ORF">O6P43_017669</name>
</gene>
<feature type="compositionally biased region" description="Basic and acidic residues" evidence="1">
    <location>
        <begin position="23"/>
        <end position="34"/>
    </location>
</feature>
<name>A0AAD7LQX6_QUISA</name>
<keyword evidence="2" id="KW-0723">Serine/threonine-protein kinase</keyword>
<keyword evidence="2" id="KW-0808">Transferase</keyword>
<dbReference type="EMBL" id="JARAOO010000007">
    <property type="protein sequence ID" value="KAJ7962447.1"/>
    <property type="molecule type" value="Genomic_DNA"/>
</dbReference>
<dbReference type="GO" id="GO:0004674">
    <property type="term" value="F:protein serine/threonine kinase activity"/>
    <property type="evidence" value="ECO:0007669"/>
    <property type="project" value="UniProtKB-KW"/>
</dbReference>
<evidence type="ECO:0000313" key="2">
    <source>
        <dbReference type="EMBL" id="KAJ7962447.1"/>
    </source>
</evidence>
<dbReference type="KEGG" id="qsa:O6P43_017669"/>
<comment type="caution">
    <text evidence="2">The sequence shown here is derived from an EMBL/GenBank/DDBJ whole genome shotgun (WGS) entry which is preliminary data.</text>
</comment>
<keyword evidence="2" id="KW-0418">Kinase</keyword>
<evidence type="ECO:0000256" key="1">
    <source>
        <dbReference type="SAM" id="MobiDB-lite"/>
    </source>
</evidence>
<reference evidence="2" key="1">
    <citation type="journal article" date="2023" name="Science">
        <title>Elucidation of the pathway for biosynthesis of saponin adjuvants from the soapbark tree.</title>
        <authorList>
            <person name="Reed J."/>
            <person name="Orme A."/>
            <person name="El-Demerdash A."/>
            <person name="Owen C."/>
            <person name="Martin L.B.B."/>
            <person name="Misra R.C."/>
            <person name="Kikuchi S."/>
            <person name="Rejzek M."/>
            <person name="Martin A.C."/>
            <person name="Harkess A."/>
            <person name="Leebens-Mack J."/>
            <person name="Louveau T."/>
            <person name="Stephenson M.J."/>
            <person name="Osbourn A."/>
        </authorList>
    </citation>
    <scope>NUCLEOTIDE SEQUENCE</scope>
    <source>
        <strain evidence="2">S10</strain>
    </source>
</reference>
<sequence>MGHVIHMLEADDLLFRDERHIGEESSRSHRDYQQEIKVSNIGYNQKGERISDTSEDDSSRNHHQPTRQR</sequence>
<organism evidence="2 3">
    <name type="scientific">Quillaja saponaria</name>
    <name type="common">Soap bark tree</name>
    <dbReference type="NCBI Taxonomy" id="32244"/>
    <lineage>
        <taxon>Eukaryota</taxon>
        <taxon>Viridiplantae</taxon>
        <taxon>Streptophyta</taxon>
        <taxon>Embryophyta</taxon>
        <taxon>Tracheophyta</taxon>
        <taxon>Spermatophyta</taxon>
        <taxon>Magnoliopsida</taxon>
        <taxon>eudicotyledons</taxon>
        <taxon>Gunneridae</taxon>
        <taxon>Pentapetalae</taxon>
        <taxon>rosids</taxon>
        <taxon>fabids</taxon>
        <taxon>Fabales</taxon>
        <taxon>Quillajaceae</taxon>
        <taxon>Quillaja</taxon>
    </lineage>
</organism>
<proteinExistence type="predicted"/>
<dbReference type="Proteomes" id="UP001163823">
    <property type="component" value="Chromosome 7"/>
</dbReference>
<keyword evidence="3" id="KW-1185">Reference proteome</keyword>
<accession>A0AAD7LQX6</accession>
<protein>
    <submittedName>
        <fullName evidence="2">Serine/threonine protein kinase</fullName>
    </submittedName>
</protein>
<dbReference type="AlphaFoldDB" id="A0AAD7LQX6"/>
<feature type="compositionally biased region" description="Basic and acidic residues" evidence="1">
    <location>
        <begin position="46"/>
        <end position="60"/>
    </location>
</feature>
<feature type="region of interest" description="Disordered" evidence="1">
    <location>
        <begin position="23"/>
        <end position="69"/>
    </location>
</feature>
<evidence type="ECO:0000313" key="3">
    <source>
        <dbReference type="Proteomes" id="UP001163823"/>
    </source>
</evidence>